<keyword evidence="2" id="KW-0694">RNA-binding</keyword>
<protein>
    <submittedName>
        <fullName evidence="4">Uncharacterized protein</fullName>
    </submittedName>
</protein>
<proteinExistence type="predicted"/>
<dbReference type="VEuPathDB" id="VectorBase:GPPI026144"/>
<evidence type="ECO:0000256" key="1">
    <source>
        <dbReference type="ARBA" id="ARBA00004123"/>
    </source>
</evidence>
<dbReference type="PANTHER" id="PTHR15597:SF22">
    <property type="entry name" value="RNA-BINDING FOX PROTEIN 1, ISOFORM H"/>
    <property type="match status" value="1"/>
</dbReference>
<dbReference type="GO" id="GO:0003729">
    <property type="term" value="F:mRNA binding"/>
    <property type="evidence" value="ECO:0007669"/>
    <property type="project" value="TreeGrafter"/>
</dbReference>
<dbReference type="Proteomes" id="UP000092460">
    <property type="component" value="Unassembled WGS sequence"/>
</dbReference>
<accession>A0A1B0BD09</accession>
<evidence type="ECO:0000256" key="3">
    <source>
        <dbReference type="ARBA" id="ARBA00023242"/>
    </source>
</evidence>
<comment type="subcellular location">
    <subcellularLocation>
        <location evidence="1">Nucleus</location>
    </subcellularLocation>
</comment>
<dbReference type="GO" id="GO:0005634">
    <property type="term" value="C:nucleus"/>
    <property type="evidence" value="ECO:0007669"/>
    <property type="project" value="UniProtKB-SubCell"/>
</dbReference>
<dbReference type="STRING" id="67801.A0A1B0BD09"/>
<keyword evidence="3" id="KW-0539">Nucleus</keyword>
<dbReference type="EMBL" id="JXJN01012221">
    <property type="status" value="NOT_ANNOTATED_CDS"/>
    <property type="molecule type" value="Genomic_DNA"/>
</dbReference>
<dbReference type="GO" id="GO:0000381">
    <property type="term" value="P:regulation of alternative mRNA splicing, via spliceosome"/>
    <property type="evidence" value="ECO:0007669"/>
    <property type="project" value="InterPro"/>
</dbReference>
<sequence>MQATGPLLKTPLSQAQQQYATAATTYTAVAARAYNAAAAAATQPALAGYATVAGYAREFADPYLGHGIGPVPGYGATMYRGGFNRFAPY</sequence>
<dbReference type="GO" id="GO:0007399">
    <property type="term" value="P:nervous system development"/>
    <property type="evidence" value="ECO:0007669"/>
    <property type="project" value="InterPro"/>
</dbReference>
<reference evidence="5" key="1">
    <citation type="submission" date="2015-01" db="EMBL/GenBank/DDBJ databases">
        <authorList>
            <person name="Aksoy S."/>
            <person name="Warren W."/>
            <person name="Wilson R.K."/>
        </authorList>
    </citation>
    <scope>NUCLEOTIDE SEQUENCE [LARGE SCALE GENOMIC DNA]</scope>
    <source>
        <strain evidence="5">IAEA</strain>
    </source>
</reference>
<dbReference type="InterPro" id="IPR047131">
    <property type="entry name" value="RBFOX1-like"/>
</dbReference>
<organism evidence="4 5">
    <name type="scientific">Glossina palpalis gambiensis</name>
    <dbReference type="NCBI Taxonomy" id="67801"/>
    <lineage>
        <taxon>Eukaryota</taxon>
        <taxon>Metazoa</taxon>
        <taxon>Ecdysozoa</taxon>
        <taxon>Arthropoda</taxon>
        <taxon>Hexapoda</taxon>
        <taxon>Insecta</taxon>
        <taxon>Pterygota</taxon>
        <taxon>Neoptera</taxon>
        <taxon>Endopterygota</taxon>
        <taxon>Diptera</taxon>
        <taxon>Brachycera</taxon>
        <taxon>Muscomorpha</taxon>
        <taxon>Hippoboscoidea</taxon>
        <taxon>Glossinidae</taxon>
        <taxon>Glossina</taxon>
    </lineage>
</organism>
<evidence type="ECO:0000256" key="2">
    <source>
        <dbReference type="ARBA" id="ARBA00022884"/>
    </source>
</evidence>
<dbReference type="GO" id="GO:0005737">
    <property type="term" value="C:cytoplasm"/>
    <property type="evidence" value="ECO:0007669"/>
    <property type="project" value="TreeGrafter"/>
</dbReference>
<dbReference type="PANTHER" id="PTHR15597">
    <property type="entry name" value="ATAXIN 2-BINDING PROTEIN 1-RELATED"/>
    <property type="match status" value="1"/>
</dbReference>
<name>A0A1B0BD09_9MUSC</name>
<reference evidence="4" key="2">
    <citation type="submission" date="2020-05" db="UniProtKB">
        <authorList>
            <consortium name="EnsemblMetazoa"/>
        </authorList>
    </citation>
    <scope>IDENTIFICATION</scope>
    <source>
        <strain evidence="4">IAEA</strain>
    </source>
</reference>
<keyword evidence="5" id="KW-1185">Reference proteome</keyword>
<dbReference type="EnsemblMetazoa" id="GPPI026144-RA">
    <property type="protein sequence ID" value="GPPI026144-PA"/>
    <property type="gene ID" value="GPPI026144"/>
</dbReference>
<evidence type="ECO:0000313" key="4">
    <source>
        <dbReference type="EnsemblMetazoa" id="GPPI026144-PA"/>
    </source>
</evidence>
<dbReference type="AlphaFoldDB" id="A0A1B0BD09"/>
<evidence type="ECO:0000313" key="5">
    <source>
        <dbReference type="Proteomes" id="UP000092460"/>
    </source>
</evidence>